<dbReference type="KEGG" id="otd:J1M35_12700"/>
<dbReference type="InterPro" id="IPR036748">
    <property type="entry name" value="MTH938-like_sf"/>
</dbReference>
<evidence type="ECO:0000313" key="2">
    <source>
        <dbReference type="Proteomes" id="UP000663903"/>
    </source>
</evidence>
<dbReference type="RefSeq" id="WP_208007405.1">
    <property type="nucleotide sequence ID" value="NZ_CP071796.1"/>
</dbReference>
<organism evidence="1 2">
    <name type="scientific">Ottowia testudinis</name>
    <dbReference type="NCBI Taxonomy" id="2816950"/>
    <lineage>
        <taxon>Bacteria</taxon>
        <taxon>Pseudomonadati</taxon>
        <taxon>Pseudomonadota</taxon>
        <taxon>Betaproteobacteria</taxon>
        <taxon>Burkholderiales</taxon>
        <taxon>Comamonadaceae</taxon>
        <taxon>Ottowia</taxon>
    </lineage>
</organism>
<protein>
    <submittedName>
        <fullName evidence="1">Mth938-like domain-containing protein</fullName>
    </submittedName>
</protein>
<gene>
    <name evidence="1" type="ORF">J1M35_12700</name>
</gene>
<dbReference type="AlphaFoldDB" id="A0A975H1M9"/>
<name>A0A975H1M9_9BURK</name>
<dbReference type="PANTHER" id="PTHR21192:SF2">
    <property type="entry name" value="NADH DEHYDROGENASE [UBIQUINONE] 1 ALPHA SUBCOMPLEX ASSEMBLY FACTOR 3"/>
    <property type="match status" value="1"/>
</dbReference>
<dbReference type="Pfam" id="PF04430">
    <property type="entry name" value="DUF498"/>
    <property type="match status" value="1"/>
</dbReference>
<reference evidence="1" key="1">
    <citation type="submission" date="2021-03" db="EMBL/GenBank/DDBJ databases">
        <title>Ottowia sp. 27C isolated from the cloaca of a Giant Asian pond turtle (Heosemys grandis).</title>
        <authorList>
            <person name="Spergser J."/>
            <person name="Busse H.-J."/>
        </authorList>
    </citation>
    <scope>NUCLEOTIDE SEQUENCE</scope>
    <source>
        <strain evidence="1">27C</strain>
    </source>
</reference>
<dbReference type="PANTHER" id="PTHR21192">
    <property type="entry name" value="NUCLEAR PROTEIN E3-3"/>
    <property type="match status" value="1"/>
</dbReference>
<dbReference type="Proteomes" id="UP000663903">
    <property type="component" value="Chromosome"/>
</dbReference>
<sequence>MKFTPDQFGSAITGYGPGWIAVGSQRIDHSVVLRSTGEWADWQCMRFEDLTPAHFAPLVASRPELVVFGSGGTLRFPRPEWIRSLIEAGIGIETMDTGAACRTYNILAGEGRRVTAALLLAPGVPEPDRLK</sequence>
<accession>A0A975H1M9</accession>
<evidence type="ECO:0000313" key="1">
    <source>
        <dbReference type="EMBL" id="QTD43998.1"/>
    </source>
</evidence>
<dbReference type="Gene3D" id="3.40.1230.10">
    <property type="entry name" value="MTH938-like"/>
    <property type="match status" value="1"/>
</dbReference>
<dbReference type="CDD" id="cd05560">
    <property type="entry name" value="Xcc1710_like"/>
    <property type="match status" value="1"/>
</dbReference>
<dbReference type="EMBL" id="CP071796">
    <property type="protein sequence ID" value="QTD43998.1"/>
    <property type="molecule type" value="Genomic_DNA"/>
</dbReference>
<dbReference type="InterPro" id="IPR007523">
    <property type="entry name" value="NDUFAF3/AAMDC"/>
</dbReference>
<keyword evidence="2" id="KW-1185">Reference proteome</keyword>
<dbReference type="SUPFAM" id="SSF64076">
    <property type="entry name" value="MTH938-like"/>
    <property type="match status" value="1"/>
</dbReference>
<proteinExistence type="predicted"/>